<dbReference type="AlphaFoldDB" id="A0A388LAG5"/>
<name>A0A388LAG5_CHABU</name>
<keyword evidence="3" id="KW-1185">Reference proteome</keyword>
<dbReference type="Gramene" id="GBG79309">
    <property type="protein sequence ID" value="GBG79309"/>
    <property type="gene ID" value="CBR_g29458"/>
</dbReference>
<dbReference type="EMBL" id="BFEA01000316">
    <property type="protein sequence ID" value="GBG79309.1"/>
    <property type="molecule type" value="Genomic_DNA"/>
</dbReference>
<feature type="region of interest" description="Disordered" evidence="1">
    <location>
        <begin position="161"/>
        <end position="209"/>
    </location>
</feature>
<evidence type="ECO:0000256" key="1">
    <source>
        <dbReference type="SAM" id="MobiDB-lite"/>
    </source>
</evidence>
<evidence type="ECO:0000313" key="2">
    <source>
        <dbReference type="EMBL" id="GBG79309.1"/>
    </source>
</evidence>
<protein>
    <submittedName>
        <fullName evidence="2">Uncharacterized protein</fullName>
    </submittedName>
</protein>
<sequence length="257" mass="28696">MAACFAYQAAISTMAEESGFARILRWRNLCLMKVLLHEMLRDSMPSDLRTLLFQGRNLSSFLRDFQDFCLIKKWDNKAMWYMFPLFVCEILSEEVYTLKQKAKTWDELEISLRLRFPEDGMEGQRGECSVPPSAGGPSQAELSGLQRQVGALEERSARLEEVRKGKQKISEGPPSEPTDQGERGVEKDDQESPLSIGAPKRRAGVQARDKDGDFIEIKEEQDANIALPVIAPDPKKGLINVEASSAAGRRGKKMGGG</sequence>
<reference evidence="2 3" key="1">
    <citation type="journal article" date="2018" name="Cell">
        <title>The Chara Genome: Secondary Complexity and Implications for Plant Terrestrialization.</title>
        <authorList>
            <person name="Nishiyama T."/>
            <person name="Sakayama H."/>
            <person name="Vries J.D."/>
            <person name="Buschmann H."/>
            <person name="Saint-Marcoux D."/>
            <person name="Ullrich K.K."/>
            <person name="Haas F.B."/>
            <person name="Vanderstraeten L."/>
            <person name="Becker D."/>
            <person name="Lang D."/>
            <person name="Vosolsobe S."/>
            <person name="Rombauts S."/>
            <person name="Wilhelmsson P.K.I."/>
            <person name="Janitza P."/>
            <person name="Kern R."/>
            <person name="Heyl A."/>
            <person name="Rumpler F."/>
            <person name="Villalobos L.I.A.C."/>
            <person name="Clay J.M."/>
            <person name="Skokan R."/>
            <person name="Toyoda A."/>
            <person name="Suzuki Y."/>
            <person name="Kagoshima H."/>
            <person name="Schijlen E."/>
            <person name="Tajeshwar N."/>
            <person name="Catarino B."/>
            <person name="Hetherington A.J."/>
            <person name="Saltykova A."/>
            <person name="Bonnot C."/>
            <person name="Breuninger H."/>
            <person name="Symeonidi A."/>
            <person name="Radhakrishnan G.V."/>
            <person name="Van Nieuwerburgh F."/>
            <person name="Deforce D."/>
            <person name="Chang C."/>
            <person name="Karol K.G."/>
            <person name="Hedrich R."/>
            <person name="Ulvskov P."/>
            <person name="Glockner G."/>
            <person name="Delwiche C.F."/>
            <person name="Petrasek J."/>
            <person name="Van de Peer Y."/>
            <person name="Friml J."/>
            <person name="Beilby M."/>
            <person name="Dolan L."/>
            <person name="Kohara Y."/>
            <person name="Sugano S."/>
            <person name="Fujiyama A."/>
            <person name="Delaux P.-M."/>
            <person name="Quint M."/>
            <person name="TheiBen G."/>
            <person name="Hagemann M."/>
            <person name="Harholt J."/>
            <person name="Dunand C."/>
            <person name="Zachgo S."/>
            <person name="Langdale J."/>
            <person name="Maumus F."/>
            <person name="Straeten D.V.D."/>
            <person name="Gould S.B."/>
            <person name="Rensing S.A."/>
        </authorList>
    </citation>
    <scope>NUCLEOTIDE SEQUENCE [LARGE SCALE GENOMIC DNA]</scope>
    <source>
        <strain evidence="2 3">S276</strain>
    </source>
</reference>
<accession>A0A388LAG5</accession>
<comment type="caution">
    <text evidence="2">The sequence shown here is derived from an EMBL/GenBank/DDBJ whole genome shotgun (WGS) entry which is preliminary data.</text>
</comment>
<feature type="region of interest" description="Disordered" evidence="1">
    <location>
        <begin position="121"/>
        <end position="147"/>
    </location>
</feature>
<organism evidence="2 3">
    <name type="scientific">Chara braunii</name>
    <name type="common">Braun's stonewort</name>
    <dbReference type="NCBI Taxonomy" id="69332"/>
    <lineage>
        <taxon>Eukaryota</taxon>
        <taxon>Viridiplantae</taxon>
        <taxon>Streptophyta</taxon>
        <taxon>Charophyceae</taxon>
        <taxon>Charales</taxon>
        <taxon>Characeae</taxon>
        <taxon>Chara</taxon>
    </lineage>
</organism>
<dbReference type="Proteomes" id="UP000265515">
    <property type="component" value="Unassembled WGS sequence"/>
</dbReference>
<evidence type="ECO:0000313" key="3">
    <source>
        <dbReference type="Proteomes" id="UP000265515"/>
    </source>
</evidence>
<proteinExistence type="predicted"/>
<gene>
    <name evidence="2" type="ORF">CBR_g29458</name>
</gene>